<feature type="region of interest" description="Disordered" evidence="1">
    <location>
        <begin position="77"/>
        <end position="100"/>
    </location>
</feature>
<comment type="caution">
    <text evidence="2">The sequence shown here is derived from an EMBL/GenBank/DDBJ whole genome shotgun (WGS) entry which is preliminary data.</text>
</comment>
<dbReference type="AlphaFoldDB" id="A0A3N4GN81"/>
<dbReference type="RefSeq" id="WP_123779217.1">
    <property type="nucleotide sequence ID" value="NZ_RKMG01000003.1"/>
</dbReference>
<feature type="region of interest" description="Disordered" evidence="1">
    <location>
        <begin position="28"/>
        <end position="57"/>
    </location>
</feature>
<protein>
    <submittedName>
        <fullName evidence="2">Uncharacterized protein</fullName>
    </submittedName>
</protein>
<feature type="compositionally biased region" description="Polar residues" evidence="1">
    <location>
        <begin position="32"/>
        <end position="48"/>
    </location>
</feature>
<proteinExistence type="predicted"/>
<reference evidence="2 3" key="1">
    <citation type="submission" date="2018-11" db="EMBL/GenBank/DDBJ databases">
        <title>Aerococcus sp. SJQ22, whole genome shotgun sequence.</title>
        <authorList>
            <person name="Sun L."/>
            <person name="Gao X."/>
            <person name="Chen W."/>
            <person name="Huang K."/>
        </authorList>
    </citation>
    <scope>NUCLEOTIDE SEQUENCE [LARGE SCALE GENOMIC DNA]</scope>
    <source>
        <strain evidence="2 3">SJQ22</strain>
    </source>
</reference>
<gene>
    <name evidence="2" type="ORF">EF384_01465</name>
</gene>
<accession>A0A3N4GN81</accession>
<name>A0A3N4GN81_9LACT</name>
<evidence type="ECO:0000256" key="1">
    <source>
        <dbReference type="SAM" id="MobiDB-lite"/>
    </source>
</evidence>
<dbReference type="OrthoDB" id="9828549at2"/>
<evidence type="ECO:0000313" key="3">
    <source>
        <dbReference type="Proteomes" id="UP000273977"/>
    </source>
</evidence>
<evidence type="ECO:0000313" key="2">
    <source>
        <dbReference type="EMBL" id="RPA63615.1"/>
    </source>
</evidence>
<dbReference type="Proteomes" id="UP000273977">
    <property type="component" value="Unassembled WGS sequence"/>
</dbReference>
<organism evidence="2 3">
    <name type="scientific">Aerococcus agrisoli</name>
    <dbReference type="NCBI Taxonomy" id="2487350"/>
    <lineage>
        <taxon>Bacteria</taxon>
        <taxon>Bacillati</taxon>
        <taxon>Bacillota</taxon>
        <taxon>Bacilli</taxon>
        <taxon>Lactobacillales</taxon>
        <taxon>Aerococcaceae</taxon>
        <taxon>Aerococcus</taxon>
    </lineage>
</organism>
<dbReference type="EMBL" id="RKMG01000003">
    <property type="protein sequence ID" value="RPA63615.1"/>
    <property type="molecule type" value="Genomic_DNA"/>
</dbReference>
<sequence length="243" mass="27040">MDITLVFLIIGIIWAFIGDGNKKRAEKRVKESTQVNPNRSESPVQTRTSNRKRSTNPFNQLVDEWKALVEEEVAKGRATGKVNRPMDLSEPRNAAKTNRPERISKATNTKVADTAQVTAFGEGESYEDSIASLEGESLEGMPLEIGMSDEGYFDREMDRVDRDLSSALEQMDATFEQESQQLNKELDKLFAHMDEGGQAFELTASTNTKAKSTAAKLGLTNKSEIKRGILLKEILDKPLAKRG</sequence>
<keyword evidence="3" id="KW-1185">Reference proteome</keyword>